<dbReference type="Gene3D" id="2.40.50.140">
    <property type="entry name" value="Nucleic acid-binding proteins"/>
    <property type="match status" value="1"/>
</dbReference>
<feature type="binding site" evidence="4">
    <location>
        <position position="343"/>
    </location>
    <ligand>
        <name>S-adenosyl-L-methionine</name>
        <dbReference type="ChEBI" id="CHEBI:59789"/>
    </ligand>
</feature>
<evidence type="ECO:0000256" key="2">
    <source>
        <dbReference type="ARBA" id="ARBA00022679"/>
    </source>
</evidence>
<reference evidence="7 8" key="1">
    <citation type="submission" date="2018-05" db="EMBL/GenBank/DDBJ databases">
        <title>Lujinxingia marina gen. nov. sp. nov., a new facultative anaerobic member of the class Deltaproteobacteria, and proposal of Lujinxingaceae fam. nov.</title>
        <authorList>
            <person name="Li C.-M."/>
        </authorList>
    </citation>
    <scope>NUCLEOTIDE SEQUENCE [LARGE SCALE GENOMIC DNA]</scope>
    <source>
        <strain evidence="7 8">B210</strain>
    </source>
</reference>
<dbReference type="Gene3D" id="3.40.50.150">
    <property type="entry name" value="Vaccinia Virus protein VP39"/>
    <property type="match status" value="1"/>
</dbReference>
<dbReference type="InterPro" id="IPR012340">
    <property type="entry name" value="NA-bd_OB-fold"/>
</dbReference>
<dbReference type="InterPro" id="IPR029063">
    <property type="entry name" value="SAM-dependent_MTases_sf"/>
</dbReference>
<evidence type="ECO:0000259" key="6">
    <source>
        <dbReference type="Pfam" id="PF05175"/>
    </source>
</evidence>
<keyword evidence="2 4" id="KW-0808">Transferase</keyword>
<feature type="active site" evidence="5">
    <location>
        <position position="447"/>
    </location>
</feature>
<gene>
    <name evidence="7" type="ORF">DL240_16725</name>
</gene>
<dbReference type="AlphaFoldDB" id="A0A328C1F5"/>
<dbReference type="GO" id="GO:0070475">
    <property type="term" value="P:rRNA base methylation"/>
    <property type="evidence" value="ECO:0007669"/>
    <property type="project" value="TreeGrafter"/>
</dbReference>
<organism evidence="7 8">
    <name type="scientific">Lujinxingia litoralis</name>
    <dbReference type="NCBI Taxonomy" id="2211119"/>
    <lineage>
        <taxon>Bacteria</taxon>
        <taxon>Deltaproteobacteria</taxon>
        <taxon>Bradymonadales</taxon>
        <taxon>Lujinxingiaceae</taxon>
        <taxon>Lujinxingia</taxon>
    </lineage>
</organism>
<feature type="binding site" evidence="4">
    <location>
        <position position="417"/>
    </location>
    <ligand>
        <name>S-adenosyl-L-methionine</name>
        <dbReference type="ChEBI" id="CHEBI:59789"/>
    </ligand>
</feature>
<dbReference type="PROSITE" id="PS51687">
    <property type="entry name" value="SAM_MT_RNA_M5U"/>
    <property type="match status" value="1"/>
</dbReference>
<keyword evidence="3 4" id="KW-0949">S-adenosyl-L-methionine</keyword>
<feature type="binding site" evidence="4">
    <location>
        <position position="366"/>
    </location>
    <ligand>
        <name>S-adenosyl-L-methionine</name>
        <dbReference type="ChEBI" id="CHEBI:59789"/>
    </ligand>
</feature>
<keyword evidence="1 4" id="KW-0489">Methyltransferase</keyword>
<sequence>MSAGHVVGRLGEAGPMSAAEVLSAAGRYVVYRVVCSKEQVMSQTLQGVEIAGLNEAFEGYVERGERRVLAGGAVPGDRVDLRIVASSQHHPRDFAEVASVHARGADYVEPICAHAGPVRGRCGGCPGMHLSHDLRTETLQRRVAQLAERLGCEWSWHEAPAHLGYRNRSNFVVTRQGALVVLGSYAPRSQEISAMAGCQVVQPAIARVHGELEALLSALKVPVGEEEEGLRWVSLRASAQAVVVELVVRDALASWLDAAVVAIAAVEGVQGVAITVNARDTNAIRVQDSQVVQGKGRIWERYGEVELGIDPGAFAQLNVAVASAMYRQVARWAEGAQVVWDLYCGIGGLGLNVAARRPEVRLFGAESVPAAIASARENAARAGIKARYAVVDLGKEGWREGCPGEGPQARPELIVVNPPRKGLSRAVRQVLGAPQALGASTLIYMSCDVSSFGRDAAELQERGWVLRELQAHDMLPQTTHVELLGRFERSS</sequence>
<feature type="binding site" evidence="4">
    <location>
        <position position="316"/>
    </location>
    <ligand>
        <name>S-adenosyl-L-methionine</name>
        <dbReference type="ChEBI" id="CHEBI:59789"/>
    </ligand>
</feature>
<evidence type="ECO:0000256" key="3">
    <source>
        <dbReference type="ARBA" id="ARBA00022691"/>
    </source>
</evidence>
<evidence type="ECO:0000313" key="7">
    <source>
        <dbReference type="EMBL" id="RAL20448.1"/>
    </source>
</evidence>
<dbReference type="InterPro" id="IPR030390">
    <property type="entry name" value="MeTrfase_TrmA_AS"/>
</dbReference>
<feature type="domain" description="Methyltransferase small" evidence="6">
    <location>
        <begin position="308"/>
        <end position="419"/>
    </location>
</feature>
<evidence type="ECO:0000313" key="8">
    <source>
        <dbReference type="Proteomes" id="UP000249169"/>
    </source>
</evidence>
<dbReference type="Pfam" id="PF05175">
    <property type="entry name" value="MTS"/>
    <property type="match status" value="1"/>
</dbReference>
<name>A0A328C1F5_9DELT</name>
<dbReference type="InterPro" id="IPR007848">
    <property type="entry name" value="Small_mtfrase_dom"/>
</dbReference>
<keyword evidence="8" id="KW-1185">Reference proteome</keyword>
<proteinExistence type="inferred from homology"/>
<dbReference type="SUPFAM" id="SSF53335">
    <property type="entry name" value="S-adenosyl-L-methionine-dependent methyltransferases"/>
    <property type="match status" value="1"/>
</dbReference>
<comment type="similarity">
    <text evidence="4">Belongs to the class I-like SAM-binding methyltransferase superfamily. RNA M5U methyltransferase family.</text>
</comment>
<dbReference type="InterPro" id="IPR010280">
    <property type="entry name" value="U5_MeTrfase_fam"/>
</dbReference>
<feature type="active site" description="Nucleophile" evidence="4">
    <location>
        <position position="447"/>
    </location>
</feature>
<dbReference type="Proteomes" id="UP000249169">
    <property type="component" value="Unassembled WGS sequence"/>
</dbReference>
<dbReference type="EMBL" id="QHKO01000010">
    <property type="protein sequence ID" value="RAL20448.1"/>
    <property type="molecule type" value="Genomic_DNA"/>
</dbReference>
<dbReference type="PANTHER" id="PTHR11061:SF30">
    <property type="entry name" value="TRNA (URACIL(54)-C(5))-METHYLTRANSFERASE"/>
    <property type="match status" value="1"/>
</dbReference>
<dbReference type="Gene3D" id="2.40.50.1070">
    <property type="match status" value="1"/>
</dbReference>
<evidence type="ECO:0000256" key="5">
    <source>
        <dbReference type="PROSITE-ProRule" id="PRU10015"/>
    </source>
</evidence>
<protein>
    <recommendedName>
        <fullName evidence="6">Methyltransferase small domain-containing protein</fullName>
    </recommendedName>
</protein>
<dbReference type="PROSITE" id="PS01230">
    <property type="entry name" value="TRMA_1"/>
    <property type="match status" value="1"/>
</dbReference>
<accession>A0A328C1F5</accession>
<dbReference type="GO" id="GO:0070041">
    <property type="term" value="F:rRNA (uridine-C5-)-methyltransferase activity"/>
    <property type="evidence" value="ECO:0007669"/>
    <property type="project" value="TreeGrafter"/>
</dbReference>
<evidence type="ECO:0000256" key="4">
    <source>
        <dbReference type="PROSITE-ProRule" id="PRU01024"/>
    </source>
</evidence>
<dbReference type="PANTHER" id="PTHR11061">
    <property type="entry name" value="RNA M5U METHYLTRANSFERASE"/>
    <property type="match status" value="1"/>
</dbReference>
<evidence type="ECO:0000256" key="1">
    <source>
        <dbReference type="ARBA" id="ARBA00022603"/>
    </source>
</evidence>
<comment type="caution">
    <text evidence="7">The sequence shown here is derived from an EMBL/GenBank/DDBJ whole genome shotgun (WGS) entry which is preliminary data.</text>
</comment>